<dbReference type="OrthoDB" id="6065087at2"/>
<dbReference type="GeneID" id="6140217"/>
<dbReference type="AlphaFoldDB" id="B1M1F2"/>
<dbReference type="KEGG" id="mrd:Mrad2831_4158"/>
<dbReference type="Gene3D" id="1.10.530.10">
    <property type="match status" value="1"/>
</dbReference>
<dbReference type="HOGENOM" id="CLU_481302_0_0_5"/>
<dbReference type="SUPFAM" id="SSF53955">
    <property type="entry name" value="Lysozyme-like"/>
    <property type="match status" value="1"/>
</dbReference>
<dbReference type="InterPro" id="IPR023346">
    <property type="entry name" value="Lysozyme-like_dom_sf"/>
</dbReference>
<evidence type="ECO:0000313" key="2">
    <source>
        <dbReference type="EMBL" id="ACB26127.1"/>
    </source>
</evidence>
<sequence length="566" mass="60727">MADTIKEFLVGLAFNVDKSSERKFTDAIRTATLQADLLARGLESAAVAVAKAVAKIAEGFESVQYVAQRANTSVGNLRSMTYALSQLGTSAGAAQAALSRFGRQVATDPGAESLLKAIGVRTRDAKGKLRDTVDLFEEFGKATKRMPAYVALGYAQQLGIDDDTMRAMREQPELLSKMRREHAELARSLGVDLDESSRKGTDFMQSLRKLQEVITLVAEKLLADLAPAFKTFVDQAIEWVRQNPDAIRDGLERIGTAAMEFAKACIEIAKELGPVITKIGELASSITGHGGLQGTMELFAAFMVGSWALRIVGAIGSVGTAWGALMLRLGIPLAIGAIATGHRYQTPEQAAKDPDQAVLQQEGIDRRARVRNWIGEKWRSVFGGGSAEAADGSSDGIRRRGARAAAGDQSGGVAANPGDYKDVLDHIARSEGTAHRAGGGYNTSLANGLLLPGGKEQDLTKKTLDEIDALQTGMLRHQANRWNSSAIGRYQVVRTTLRAQRAALGLKGTDLYDEALQDRIGANLAKARGADPVGLRQEWASLVGAKNTIAVELMRKIRLGRLCKLM</sequence>
<evidence type="ECO:0000256" key="1">
    <source>
        <dbReference type="SAM" id="MobiDB-lite"/>
    </source>
</evidence>
<dbReference type="STRING" id="426355.Mrad2831_4158"/>
<feature type="region of interest" description="Disordered" evidence="1">
    <location>
        <begin position="385"/>
        <end position="415"/>
    </location>
</feature>
<dbReference type="PATRIC" id="fig|426355.14.peg.4243"/>
<evidence type="ECO:0000313" key="3">
    <source>
        <dbReference type="Proteomes" id="UP000006589"/>
    </source>
</evidence>
<accession>B1M1F2</accession>
<organism evidence="2 3">
    <name type="scientific">Methylobacterium radiotolerans (strain ATCC 27329 / DSM 1819 / JCM 2831 / NBRC 15690 / NCIMB 10815 / 0-1)</name>
    <dbReference type="NCBI Taxonomy" id="426355"/>
    <lineage>
        <taxon>Bacteria</taxon>
        <taxon>Pseudomonadati</taxon>
        <taxon>Pseudomonadota</taxon>
        <taxon>Alphaproteobacteria</taxon>
        <taxon>Hyphomicrobiales</taxon>
        <taxon>Methylobacteriaceae</taxon>
        <taxon>Methylobacterium</taxon>
    </lineage>
</organism>
<dbReference type="eggNOG" id="COG4678">
    <property type="taxonomic scope" value="Bacteria"/>
</dbReference>
<dbReference type="EMBL" id="CP001001">
    <property type="protein sequence ID" value="ACB26127.1"/>
    <property type="molecule type" value="Genomic_DNA"/>
</dbReference>
<reference evidence="2 3" key="1">
    <citation type="submission" date="2008-03" db="EMBL/GenBank/DDBJ databases">
        <title>Complete sequence of chromosome of Methylobacterium radiotolerans JCM 2831.</title>
        <authorList>
            <consortium name="US DOE Joint Genome Institute"/>
            <person name="Copeland A."/>
            <person name="Lucas S."/>
            <person name="Lapidus A."/>
            <person name="Glavina del Rio T."/>
            <person name="Dalin E."/>
            <person name="Tice H."/>
            <person name="Bruce D."/>
            <person name="Goodwin L."/>
            <person name="Pitluck S."/>
            <person name="Kiss H."/>
            <person name="Brettin T."/>
            <person name="Detter J.C."/>
            <person name="Han C."/>
            <person name="Kuske C.R."/>
            <person name="Schmutz J."/>
            <person name="Larimer F."/>
            <person name="Land M."/>
            <person name="Hauser L."/>
            <person name="Kyrpides N."/>
            <person name="Mikhailova N."/>
            <person name="Marx C.J."/>
            <person name="Richardson P."/>
        </authorList>
    </citation>
    <scope>NUCLEOTIDE SEQUENCE [LARGE SCALE GENOMIC DNA]</scope>
    <source>
        <strain evidence="3">ATCC 27329 / DSM 1819 / JCM 2831 / NBRC 15690 / NCIMB 10815 / 0-1</strain>
    </source>
</reference>
<dbReference type="Proteomes" id="UP000006589">
    <property type="component" value="Chromosome"/>
</dbReference>
<proteinExistence type="predicted"/>
<feature type="compositionally biased region" description="Low complexity" evidence="1">
    <location>
        <begin position="403"/>
        <end position="412"/>
    </location>
</feature>
<name>B1M1F2_METRJ</name>
<protein>
    <submittedName>
        <fullName evidence="2">Uncharacterized protein</fullName>
    </submittedName>
</protein>
<dbReference type="eggNOG" id="COG5283">
    <property type="taxonomic scope" value="Bacteria"/>
</dbReference>
<gene>
    <name evidence="2" type="ordered locus">Mrad2831_4158</name>
</gene>
<dbReference type="RefSeq" id="WP_012321083.1">
    <property type="nucleotide sequence ID" value="NC_010505.1"/>
</dbReference>